<sequence>MGKLETVPEQIDFSKEEEKTLERWRREKLFEKTLEQNKNCPPFTFYDGPPFATGLPHYGHLLAGTIKDVVTRWAQQNGFFVERRFGWDTHGLPVEYEVDKTLGIKGPHDVLAMGIDKYNAECRKIVMRYSAEWEVSFLAFSHFVNICYYCLKLQHHLGYSGVMPFSTSCSTPLSNFEAGQNYKDVVDPAGDFLNCLRSAWTTTPWTLPSNLSLVVHPDLDYVLIEDSASGKKYILLEERLFELYKKADGYNVLDRFKGKTMEGKKYQPLFPYFAYMREERDAFRVITGTFVTTDQGTGVVHQAPYFGEIDYQACLENNIITKDMKPICPVDECGKFTAPVDDFKGLYEKGNLIKHGEVKHSYPFCWRSDTPLLYMAVPSWFIRVESLVPALLENNSKTYWVPSFVKDKRFGNWLKDARDWAVSRNRFWGTPINLWVSDDLEEIVCPSSIAELEKLTGVKVTDLHRENVDNLTIPSKTGRGVLHRVSEVFDCWFESGSMPYAQRHYPFENRKGFEENFPADFIAEGIDQTRGWFYTLLVLSTALFNRPPFKNLICNGLILASDGSKMSKRKKNYPDPVYIIEKYGADALRVYLVNSPAVRGEALRFREEGVKDVLKDVFLPWYNAYRFFVQNVQAYEHESRKVFALLDQESDNLMDHWIVSFTHSLVRFVRKEMTNYCLYAVVGPLTKFFDTLTNCYIRLNRRRMKGGDGEEDSLKSLTTLGSVLLLTVRLMAPFTPFFCDLLWQNLRYIVPNGADSVHFERIPEPRTDLIDEVVERRVSAMRSVVDLVRVLRERKGIPVKYPLKELVVINRDSVFLEDLVSLQSYVLLETNVRMLTVSQDKEKYGVKLKADPNFKLLVLWYGLLNGFGGSVLGTKVTEEELTTLLETGKLKVLDYEVTSEEVAVSYCTSGLSAAGDHFETHTVVMLDFSEDEVLKEEGLAREVINRIQKLRKTAKLVTTDAAVVYIRVTPAGHQLAGVIRRCEGMISNATGSPLCLSEYPSGANILTSSSNVKDAQLEVSFILYLFGM</sequence>
<dbReference type="InterPro" id="IPR002301">
    <property type="entry name" value="Ile-tRNA-ligase"/>
</dbReference>
<dbReference type="PANTHER" id="PTHR42780:SF1">
    <property type="entry name" value="ISOLEUCINE--TRNA LIGASE, CYTOPLASMIC"/>
    <property type="match status" value="1"/>
</dbReference>
<dbReference type="Proteomes" id="UP000274131">
    <property type="component" value="Unassembled WGS sequence"/>
</dbReference>
<keyword evidence="7 10" id="KW-0030">Aminoacyl-tRNA synthetase</keyword>
<evidence type="ECO:0000256" key="3">
    <source>
        <dbReference type="ARBA" id="ARBA00022598"/>
    </source>
</evidence>
<dbReference type="GO" id="GO:0006428">
    <property type="term" value="P:isoleucyl-tRNA aminoacylation"/>
    <property type="evidence" value="ECO:0007669"/>
    <property type="project" value="InterPro"/>
</dbReference>
<dbReference type="InterPro" id="IPR002300">
    <property type="entry name" value="aa-tRNA-synth_Ia"/>
</dbReference>
<evidence type="ECO:0000259" key="11">
    <source>
        <dbReference type="Pfam" id="PF00133"/>
    </source>
</evidence>
<feature type="domain" description="Aminoacyl-tRNA synthetase class Ia" evidence="11">
    <location>
        <begin position="20"/>
        <end position="137"/>
    </location>
</feature>
<dbReference type="SUPFAM" id="SSF50677">
    <property type="entry name" value="ValRS/IleRS/LeuRS editing domain"/>
    <property type="match status" value="1"/>
</dbReference>
<dbReference type="NCBIfam" id="TIGR00392">
    <property type="entry name" value="ileS"/>
    <property type="match status" value="1"/>
</dbReference>
<evidence type="ECO:0000256" key="4">
    <source>
        <dbReference type="ARBA" id="ARBA00022741"/>
    </source>
</evidence>
<reference evidence="13 14" key="2">
    <citation type="submission" date="2018-10" db="EMBL/GenBank/DDBJ databases">
        <authorList>
            <consortium name="Pathogen Informatics"/>
        </authorList>
    </citation>
    <scope>NUCLEOTIDE SEQUENCE [LARGE SCALE GENOMIC DNA]</scope>
</reference>
<dbReference type="PROSITE" id="PS00178">
    <property type="entry name" value="AA_TRNA_LIGASE_I"/>
    <property type="match status" value="1"/>
</dbReference>
<dbReference type="Pfam" id="PF19302">
    <property type="entry name" value="DUF5915"/>
    <property type="match status" value="1"/>
</dbReference>
<evidence type="ECO:0000256" key="6">
    <source>
        <dbReference type="ARBA" id="ARBA00022917"/>
    </source>
</evidence>
<keyword evidence="14" id="KW-1185">Reference proteome</keyword>
<dbReference type="PANTHER" id="PTHR42780">
    <property type="entry name" value="SOLEUCYL-TRNA SYNTHETASE"/>
    <property type="match status" value="1"/>
</dbReference>
<dbReference type="Pfam" id="PF00133">
    <property type="entry name" value="tRNA-synt_1"/>
    <property type="match status" value="2"/>
</dbReference>
<comment type="similarity">
    <text evidence="1 10">Belongs to the class-I aminoacyl-tRNA synthetase family.</text>
</comment>
<dbReference type="Pfam" id="PF08264">
    <property type="entry name" value="Anticodon_1"/>
    <property type="match status" value="1"/>
</dbReference>
<dbReference type="CDD" id="cd00818">
    <property type="entry name" value="IleRS_core"/>
    <property type="match status" value="1"/>
</dbReference>
<evidence type="ECO:0000256" key="5">
    <source>
        <dbReference type="ARBA" id="ARBA00022840"/>
    </source>
</evidence>
<name>A0A0N4V463_ENTVE</name>
<dbReference type="InterPro" id="IPR033709">
    <property type="entry name" value="Anticodon_Ile_ABEc"/>
</dbReference>
<evidence type="ECO:0000256" key="8">
    <source>
        <dbReference type="ARBA" id="ARBA00032665"/>
    </source>
</evidence>
<keyword evidence="6 10" id="KW-0648">Protein biosynthesis</keyword>
<dbReference type="Gene3D" id="3.90.740.10">
    <property type="entry name" value="Valyl/Leucyl/Isoleucyl-tRNA synthetase, editing domain"/>
    <property type="match status" value="1"/>
</dbReference>
<evidence type="ECO:0000313" key="15">
    <source>
        <dbReference type="WBParaSite" id="EVEC_0000487601-mRNA-1"/>
    </source>
</evidence>
<accession>A0A0N4V463</accession>
<dbReference type="AlphaFoldDB" id="A0A0N4V463"/>
<dbReference type="FunFam" id="1.10.730.10:FF:000004">
    <property type="entry name" value="Isoleucyl-tRNA synthetase, cytoplasmic"/>
    <property type="match status" value="1"/>
</dbReference>
<reference evidence="15" key="1">
    <citation type="submission" date="2017-02" db="UniProtKB">
        <authorList>
            <consortium name="WormBaseParasite"/>
        </authorList>
    </citation>
    <scope>IDENTIFICATION</scope>
</reference>
<dbReference type="SUPFAM" id="SSF47323">
    <property type="entry name" value="Anticodon-binding domain of a subclass of class I aminoacyl-tRNA synthetases"/>
    <property type="match status" value="1"/>
</dbReference>
<evidence type="ECO:0000256" key="1">
    <source>
        <dbReference type="ARBA" id="ARBA00005594"/>
    </source>
</evidence>
<evidence type="ECO:0000256" key="7">
    <source>
        <dbReference type="ARBA" id="ARBA00023146"/>
    </source>
</evidence>
<protein>
    <recommendedName>
        <fullName evidence="2">isoleucine--tRNA ligase</fullName>
        <ecNumber evidence="2">6.1.1.5</ecNumber>
    </recommendedName>
    <alternativeName>
        <fullName evidence="8">Isoleucyl-tRNA synthetase</fullName>
    </alternativeName>
</protein>
<dbReference type="CDD" id="cd07961">
    <property type="entry name" value="Anticodon_Ia_Ile_ABEc"/>
    <property type="match status" value="1"/>
</dbReference>
<evidence type="ECO:0000256" key="2">
    <source>
        <dbReference type="ARBA" id="ARBA00013165"/>
    </source>
</evidence>
<evidence type="ECO:0000256" key="10">
    <source>
        <dbReference type="RuleBase" id="RU363035"/>
    </source>
</evidence>
<evidence type="ECO:0000259" key="12">
    <source>
        <dbReference type="Pfam" id="PF08264"/>
    </source>
</evidence>
<dbReference type="GO" id="GO:0005524">
    <property type="term" value="F:ATP binding"/>
    <property type="evidence" value="ECO:0007669"/>
    <property type="project" value="UniProtKB-KW"/>
</dbReference>
<evidence type="ECO:0000313" key="13">
    <source>
        <dbReference type="EMBL" id="VDD89833.1"/>
    </source>
</evidence>
<proteinExistence type="inferred from homology"/>
<dbReference type="SUPFAM" id="SSF52374">
    <property type="entry name" value="Nucleotidylyl transferase"/>
    <property type="match status" value="1"/>
</dbReference>
<dbReference type="InterPro" id="IPR023586">
    <property type="entry name" value="Ile-tRNA-ligase_type2"/>
</dbReference>
<dbReference type="GO" id="GO:0000049">
    <property type="term" value="F:tRNA binding"/>
    <property type="evidence" value="ECO:0007669"/>
    <property type="project" value="InterPro"/>
</dbReference>
<dbReference type="PRINTS" id="PR00984">
    <property type="entry name" value="TRNASYNTHILE"/>
</dbReference>
<dbReference type="STRING" id="51028.A0A0N4V463"/>
<dbReference type="InterPro" id="IPR013155">
    <property type="entry name" value="M/V/L/I-tRNA-synth_anticd-bd"/>
</dbReference>
<dbReference type="GO" id="GO:0002161">
    <property type="term" value="F:aminoacyl-tRNA deacylase activity"/>
    <property type="evidence" value="ECO:0007669"/>
    <property type="project" value="InterPro"/>
</dbReference>
<feature type="domain" description="Aminoacyl-tRNA synthetase class Ia" evidence="11">
    <location>
        <begin position="162"/>
        <end position="602"/>
    </location>
</feature>
<dbReference type="Gene3D" id="3.40.50.620">
    <property type="entry name" value="HUPs"/>
    <property type="match status" value="2"/>
</dbReference>
<dbReference type="EMBL" id="UXUI01007898">
    <property type="protein sequence ID" value="VDD89833.1"/>
    <property type="molecule type" value="Genomic_DNA"/>
</dbReference>
<gene>
    <name evidence="13" type="ORF">EVEC_LOCUS4584</name>
</gene>
<dbReference type="GO" id="GO:0004822">
    <property type="term" value="F:isoleucine-tRNA ligase activity"/>
    <property type="evidence" value="ECO:0007669"/>
    <property type="project" value="UniProtKB-EC"/>
</dbReference>
<comment type="catalytic activity">
    <reaction evidence="9">
        <text>tRNA(Ile) + L-isoleucine + ATP = L-isoleucyl-tRNA(Ile) + AMP + diphosphate</text>
        <dbReference type="Rhea" id="RHEA:11060"/>
        <dbReference type="Rhea" id="RHEA-COMP:9666"/>
        <dbReference type="Rhea" id="RHEA-COMP:9695"/>
        <dbReference type="ChEBI" id="CHEBI:30616"/>
        <dbReference type="ChEBI" id="CHEBI:33019"/>
        <dbReference type="ChEBI" id="CHEBI:58045"/>
        <dbReference type="ChEBI" id="CHEBI:78442"/>
        <dbReference type="ChEBI" id="CHEBI:78528"/>
        <dbReference type="ChEBI" id="CHEBI:456215"/>
        <dbReference type="EC" id="6.1.1.5"/>
    </reaction>
</comment>
<dbReference type="WBParaSite" id="EVEC_0000487601-mRNA-1">
    <property type="protein sequence ID" value="EVEC_0000487601-mRNA-1"/>
    <property type="gene ID" value="EVEC_0000487601"/>
</dbReference>
<dbReference type="InterPro" id="IPR014729">
    <property type="entry name" value="Rossmann-like_a/b/a_fold"/>
</dbReference>
<keyword evidence="5 10" id="KW-0067">ATP-binding</keyword>
<dbReference type="EC" id="6.1.1.5" evidence="2"/>
<keyword evidence="3 10" id="KW-0436">Ligase</keyword>
<dbReference type="OrthoDB" id="1706657at2759"/>
<feature type="domain" description="Methionyl/Valyl/Leucyl/Isoleucyl-tRNA synthetase anticodon-binding" evidence="12">
    <location>
        <begin position="655"/>
        <end position="805"/>
    </location>
</feature>
<dbReference type="FunFam" id="3.40.50.620:FF:000133">
    <property type="entry name" value="Isoleucyl-tRNA synthetase, cytoplasmic"/>
    <property type="match status" value="1"/>
</dbReference>
<dbReference type="InterPro" id="IPR001412">
    <property type="entry name" value="aa-tRNA-synth_I_CS"/>
</dbReference>
<dbReference type="InterPro" id="IPR009080">
    <property type="entry name" value="tRNAsynth_Ia_anticodon-bd"/>
</dbReference>
<keyword evidence="4 10" id="KW-0547">Nucleotide-binding</keyword>
<evidence type="ECO:0000256" key="9">
    <source>
        <dbReference type="ARBA" id="ARBA00048359"/>
    </source>
</evidence>
<organism evidence="15">
    <name type="scientific">Enterobius vermicularis</name>
    <name type="common">Human pinworm</name>
    <dbReference type="NCBI Taxonomy" id="51028"/>
    <lineage>
        <taxon>Eukaryota</taxon>
        <taxon>Metazoa</taxon>
        <taxon>Ecdysozoa</taxon>
        <taxon>Nematoda</taxon>
        <taxon>Chromadorea</taxon>
        <taxon>Rhabditida</taxon>
        <taxon>Spirurina</taxon>
        <taxon>Oxyuridomorpha</taxon>
        <taxon>Oxyuroidea</taxon>
        <taxon>Oxyuridae</taxon>
        <taxon>Enterobius</taxon>
    </lineage>
</organism>
<evidence type="ECO:0000313" key="14">
    <source>
        <dbReference type="Proteomes" id="UP000274131"/>
    </source>
</evidence>
<dbReference type="Gene3D" id="1.10.730.10">
    <property type="entry name" value="Isoleucyl-tRNA Synthetase, Domain 1"/>
    <property type="match status" value="1"/>
</dbReference>
<dbReference type="InterPro" id="IPR009008">
    <property type="entry name" value="Val/Leu/Ile-tRNA-synth_edit"/>
</dbReference>